<dbReference type="EMBL" id="CAJZAI010000001">
    <property type="protein sequence ID" value="CAG9166014.1"/>
    <property type="molecule type" value="Genomic_DNA"/>
</dbReference>
<dbReference type="Proteomes" id="UP000727654">
    <property type="component" value="Unassembled WGS sequence"/>
</dbReference>
<evidence type="ECO:0008006" key="3">
    <source>
        <dbReference type="Google" id="ProtNLM"/>
    </source>
</evidence>
<reference evidence="1 2" key="1">
    <citation type="submission" date="2021-08" db="EMBL/GenBank/DDBJ databases">
        <authorList>
            <person name="Peeters C."/>
        </authorList>
    </citation>
    <scope>NUCLEOTIDE SEQUENCE [LARGE SCALE GENOMIC DNA]</scope>
    <source>
        <strain evidence="1 2">LMG 23992</strain>
    </source>
</reference>
<gene>
    <name evidence="1" type="ORF">LMG23992_00666</name>
</gene>
<proteinExistence type="predicted"/>
<name>A0ABN7XY22_9BURK</name>
<comment type="caution">
    <text evidence="1">The sequence shown here is derived from an EMBL/GenBank/DDBJ whole genome shotgun (WGS) entry which is preliminary data.</text>
</comment>
<evidence type="ECO:0000313" key="2">
    <source>
        <dbReference type="Proteomes" id="UP000727654"/>
    </source>
</evidence>
<keyword evidence="2" id="KW-1185">Reference proteome</keyword>
<protein>
    <recommendedName>
        <fullName evidence="3">ATP-binding protein</fullName>
    </recommendedName>
</protein>
<sequence>MAIDSGEQGTVITTTGMHMARDIGNAIHYAYHGKLKIDYENAETELHVSWNRE</sequence>
<organism evidence="1 2">
    <name type="scientific">Cupriavidus laharis</name>
    <dbReference type="NCBI Taxonomy" id="151654"/>
    <lineage>
        <taxon>Bacteria</taxon>
        <taxon>Pseudomonadati</taxon>
        <taxon>Pseudomonadota</taxon>
        <taxon>Betaproteobacteria</taxon>
        <taxon>Burkholderiales</taxon>
        <taxon>Burkholderiaceae</taxon>
        <taxon>Cupriavidus</taxon>
    </lineage>
</organism>
<evidence type="ECO:0000313" key="1">
    <source>
        <dbReference type="EMBL" id="CAG9166014.1"/>
    </source>
</evidence>
<accession>A0ABN7XY22</accession>